<dbReference type="OrthoDB" id="448616at2759"/>
<keyword evidence="2" id="KW-0732">Signal</keyword>
<evidence type="ECO:0000256" key="1">
    <source>
        <dbReference type="SAM" id="MobiDB-lite"/>
    </source>
</evidence>
<feature type="compositionally biased region" description="Basic and acidic residues" evidence="1">
    <location>
        <begin position="143"/>
        <end position="160"/>
    </location>
</feature>
<reference evidence="3 4" key="1">
    <citation type="submission" date="2020-04" db="EMBL/GenBank/DDBJ databases">
        <title>Perkinsus olseni comparative genomics.</title>
        <authorList>
            <person name="Bogema D.R."/>
        </authorList>
    </citation>
    <scope>NUCLEOTIDE SEQUENCE [LARGE SCALE GENOMIC DNA]</scope>
    <source>
        <strain evidence="3">ATCC PRA-179</strain>
    </source>
</reference>
<gene>
    <name evidence="3" type="ORF">FOZ61_007428</name>
</gene>
<dbReference type="Proteomes" id="UP000570595">
    <property type="component" value="Unassembled WGS sequence"/>
</dbReference>
<dbReference type="EMBL" id="JABAHT010000451">
    <property type="protein sequence ID" value="KAF4655713.1"/>
    <property type="molecule type" value="Genomic_DNA"/>
</dbReference>
<dbReference type="AlphaFoldDB" id="A0A7J6L943"/>
<evidence type="ECO:0008006" key="5">
    <source>
        <dbReference type="Google" id="ProtNLM"/>
    </source>
</evidence>
<proteinExistence type="predicted"/>
<protein>
    <recommendedName>
        <fullName evidence="5">Secreted protein</fullName>
    </recommendedName>
</protein>
<comment type="caution">
    <text evidence="3">The sequence shown here is derived from an EMBL/GenBank/DDBJ whole genome shotgun (WGS) entry which is preliminary data.</text>
</comment>
<evidence type="ECO:0000313" key="4">
    <source>
        <dbReference type="Proteomes" id="UP000570595"/>
    </source>
</evidence>
<accession>A0A7J6L943</accession>
<evidence type="ECO:0000313" key="3">
    <source>
        <dbReference type="EMBL" id="KAF4655713.1"/>
    </source>
</evidence>
<organism evidence="3 4">
    <name type="scientific">Perkinsus olseni</name>
    <name type="common">Perkinsus atlanticus</name>
    <dbReference type="NCBI Taxonomy" id="32597"/>
    <lineage>
        <taxon>Eukaryota</taxon>
        <taxon>Sar</taxon>
        <taxon>Alveolata</taxon>
        <taxon>Perkinsozoa</taxon>
        <taxon>Perkinsea</taxon>
        <taxon>Perkinsida</taxon>
        <taxon>Perkinsidae</taxon>
        <taxon>Perkinsus</taxon>
    </lineage>
</organism>
<sequence>MLSSVFLCVMLSVIVVAIGGPSLQPGKYCAFPVKLRVFATCLFFEYHSPTSAYLVYNYFDRHFFAMGYDNVKLEDDKIIMTRYGHTEGPELYPYFDVGFDLKVSSDKPDVVRVVAKNDKYTYSLTKGCKPPPGVKAASCSNPIHDEQRQRRRSSLEERQPDGTYQAVPGPNNHAFILGANSTTHYGYTSHFDSKRNTFWYYSYDSSTKGVTRLTLLNNARCW</sequence>
<feature type="chain" id="PRO_5029891673" description="Secreted protein" evidence="2">
    <location>
        <begin position="20"/>
        <end position="222"/>
    </location>
</feature>
<feature type="region of interest" description="Disordered" evidence="1">
    <location>
        <begin position="136"/>
        <end position="169"/>
    </location>
</feature>
<feature type="signal peptide" evidence="2">
    <location>
        <begin position="1"/>
        <end position="19"/>
    </location>
</feature>
<evidence type="ECO:0000256" key="2">
    <source>
        <dbReference type="SAM" id="SignalP"/>
    </source>
</evidence>
<name>A0A7J6L943_PEROL</name>